<dbReference type="InterPro" id="IPR001910">
    <property type="entry name" value="Inosine/uridine_hydrolase_dom"/>
</dbReference>
<dbReference type="AlphaFoldDB" id="A0A8S1QC58"/>
<comment type="caution">
    <text evidence="2">The sequence shown here is derived from an EMBL/GenBank/DDBJ whole genome shotgun (WGS) entry which is preliminary data.</text>
</comment>
<accession>A0A8S1QC58</accession>
<gene>
    <name evidence="2" type="ORF">PPRIM_AZ9-3.1.T1520036</name>
</gene>
<sequence length="312" mass="35285">MLLIFLIPFVFCVQKNLEKVWIDTDSGDAQALSIIYAAFNFNVLGISTIYGTTSAEKAGENVLKLTTNIQMPYHIPVIQGLDLPYNNHSCVKSHSDGMYQATIFPDHQIPIFSQDLTKELNIQTEYRSKNSTFTLVLLGAATNFAKLLQRYPERIKQIGRVIIVGGDADGCDPNYNCDPEALQIFLEILQANNKQITFIPKVEQEIPQKYLDALKSIDKRLSNWALGMIEQSKFSLHKLLGVYFLSNRDQFTIEKYGVEIEENNNCKGFVNFFETSLPNQVQVVTQITLDKLFNNLVQIIAKASRGALMKDD</sequence>
<evidence type="ECO:0000313" key="2">
    <source>
        <dbReference type="EMBL" id="CAD8112577.1"/>
    </source>
</evidence>
<feature type="domain" description="Inosine/uridine-preferring nucleoside hydrolase" evidence="1">
    <location>
        <begin position="20"/>
        <end position="293"/>
    </location>
</feature>
<protein>
    <recommendedName>
        <fullName evidence="1">Inosine/uridine-preferring nucleoside hydrolase domain-containing protein</fullName>
    </recommendedName>
</protein>
<dbReference type="GO" id="GO:0005829">
    <property type="term" value="C:cytosol"/>
    <property type="evidence" value="ECO:0007669"/>
    <property type="project" value="TreeGrafter"/>
</dbReference>
<dbReference type="EMBL" id="CAJJDM010000157">
    <property type="protein sequence ID" value="CAD8112577.1"/>
    <property type="molecule type" value="Genomic_DNA"/>
</dbReference>
<reference evidence="2" key="1">
    <citation type="submission" date="2021-01" db="EMBL/GenBank/DDBJ databases">
        <authorList>
            <consortium name="Genoscope - CEA"/>
            <person name="William W."/>
        </authorList>
    </citation>
    <scope>NUCLEOTIDE SEQUENCE</scope>
</reference>
<proteinExistence type="predicted"/>
<dbReference type="Pfam" id="PF01156">
    <property type="entry name" value="IU_nuc_hydro"/>
    <property type="match status" value="1"/>
</dbReference>
<name>A0A8S1QC58_PARPR</name>
<dbReference type="OMA" id="VWIDTDS"/>
<keyword evidence="3" id="KW-1185">Reference proteome</keyword>
<organism evidence="2 3">
    <name type="scientific">Paramecium primaurelia</name>
    <dbReference type="NCBI Taxonomy" id="5886"/>
    <lineage>
        <taxon>Eukaryota</taxon>
        <taxon>Sar</taxon>
        <taxon>Alveolata</taxon>
        <taxon>Ciliophora</taxon>
        <taxon>Intramacronucleata</taxon>
        <taxon>Oligohymenophorea</taxon>
        <taxon>Peniculida</taxon>
        <taxon>Parameciidae</taxon>
        <taxon>Paramecium</taxon>
    </lineage>
</organism>
<dbReference type="PANTHER" id="PTHR12304:SF4">
    <property type="entry name" value="URIDINE NUCLEOSIDASE"/>
    <property type="match status" value="1"/>
</dbReference>
<dbReference type="InterPro" id="IPR023186">
    <property type="entry name" value="IUNH"/>
</dbReference>
<dbReference type="GO" id="GO:0006152">
    <property type="term" value="P:purine nucleoside catabolic process"/>
    <property type="evidence" value="ECO:0007669"/>
    <property type="project" value="TreeGrafter"/>
</dbReference>
<evidence type="ECO:0000313" key="3">
    <source>
        <dbReference type="Proteomes" id="UP000688137"/>
    </source>
</evidence>
<dbReference type="PANTHER" id="PTHR12304">
    <property type="entry name" value="INOSINE-URIDINE PREFERRING NUCLEOSIDE HYDROLASE"/>
    <property type="match status" value="1"/>
</dbReference>
<evidence type="ECO:0000259" key="1">
    <source>
        <dbReference type="Pfam" id="PF01156"/>
    </source>
</evidence>
<dbReference type="Proteomes" id="UP000688137">
    <property type="component" value="Unassembled WGS sequence"/>
</dbReference>
<dbReference type="GO" id="GO:0008477">
    <property type="term" value="F:purine nucleosidase activity"/>
    <property type="evidence" value="ECO:0007669"/>
    <property type="project" value="TreeGrafter"/>
</dbReference>